<keyword evidence="3" id="KW-0812">Transmembrane</keyword>
<feature type="active site" description="Proton acceptor" evidence="1">
    <location>
        <position position="139"/>
    </location>
</feature>
<name>A0A6P2CV76_9BACT</name>
<dbReference type="InterPro" id="IPR044925">
    <property type="entry name" value="His-Me_finger_sf"/>
</dbReference>
<feature type="domain" description="ENPP1-3/EXOG-like endonuclease/phosphodiesterase" evidence="4">
    <location>
        <begin position="77"/>
        <end position="285"/>
    </location>
</feature>
<dbReference type="GO" id="GO:0046872">
    <property type="term" value="F:metal ion binding"/>
    <property type="evidence" value="ECO:0007669"/>
    <property type="project" value="UniProtKB-KW"/>
</dbReference>
<evidence type="ECO:0000259" key="5">
    <source>
        <dbReference type="SMART" id="SM00892"/>
    </source>
</evidence>
<gene>
    <name evidence="6" type="ORF">SOIL9_46560</name>
</gene>
<evidence type="ECO:0000256" key="1">
    <source>
        <dbReference type="PIRSR" id="PIRSR640255-1"/>
    </source>
</evidence>
<feature type="binding site" evidence="2">
    <location>
        <position position="170"/>
    </location>
    <ligand>
        <name>Mg(2+)</name>
        <dbReference type="ChEBI" id="CHEBI:18420"/>
        <note>catalytic</note>
    </ligand>
</feature>
<accession>A0A6P2CV76</accession>
<dbReference type="GO" id="GO:0016787">
    <property type="term" value="F:hydrolase activity"/>
    <property type="evidence" value="ECO:0007669"/>
    <property type="project" value="InterPro"/>
</dbReference>
<sequence>MASKSFLDELTPTQRVIAGVVILVIAGVVALVRSRQEGHPPGPQGDQQTLENRNVRFGMPAEAKHDPANREAYLIDRPQYVLSYNDATKNPNWVCWNLTASDIGTAERDTSFEPDPDLPKDFYHVKPSDYTASGFDRGHMCASKDRSNSKEDNNILFYMTNIIPQAPNNNQKGWRLLEEHCRSLAKKNSELYIACGPHGRGGFGKDEVKHFTIGKSHPITVPESVWKVVMVLPNKTAAPSADTPVFAVWMPNDQTVDSDWKKYVVPVSTVEQRTGYKFFPFVHDDVAGPLKTHTDRVP</sequence>
<evidence type="ECO:0000256" key="2">
    <source>
        <dbReference type="PIRSR" id="PIRSR640255-2"/>
    </source>
</evidence>
<keyword evidence="3" id="KW-1133">Transmembrane helix</keyword>
<keyword evidence="2" id="KW-0479">Metal-binding</keyword>
<dbReference type="Gene3D" id="3.40.570.10">
    <property type="entry name" value="Extracellular Endonuclease, subunit A"/>
    <property type="match status" value="1"/>
</dbReference>
<feature type="domain" description="DNA/RNA non-specific endonuclease/pyrophosphatase/phosphodiesterase" evidence="5">
    <location>
        <begin position="76"/>
        <end position="285"/>
    </location>
</feature>
<dbReference type="Pfam" id="PF01223">
    <property type="entry name" value="Endonuclease_NS"/>
    <property type="match status" value="1"/>
</dbReference>
<dbReference type="KEGG" id="gms:SOIL9_46560"/>
<feature type="transmembrane region" description="Helical" evidence="3">
    <location>
        <begin position="12"/>
        <end position="32"/>
    </location>
</feature>
<keyword evidence="6" id="KW-0540">Nuclease</keyword>
<dbReference type="PANTHER" id="PTHR13966">
    <property type="entry name" value="ENDONUCLEASE RELATED"/>
    <property type="match status" value="1"/>
</dbReference>
<dbReference type="GO" id="GO:0004519">
    <property type="term" value="F:endonuclease activity"/>
    <property type="evidence" value="ECO:0007669"/>
    <property type="project" value="UniProtKB-KW"/>
</dbReference>
<dbReference type="AlphaFoldDB" id="A0A6P2CV76"/>
<dbReference type="RefSeq" id="WP_162667844.1">
    <property type="nucleotide sequence ID" value="NZ_LR593886.1"/>
</dbReference>
<dbReference type="SUPFAM" id="SSF54060">
    <property type="entry name" value="His-Me finger endonucleases"/>
    <property type="match status" value="1"/>
</dbReference>
<keyword evidence="6" id="KW-0378">Hydrolase</keyword>
<dbReference type="InterPro" id="IPR020821">
    <property type="entry name" value="ENPP1-3/EXOG-like_nuc-like"/>
</dbReference>
<organism evidence="6 7">
    <name type="scientific">Gemmata massiliana</name>
    <dbReference type="NCBI Taxonomy" id="1210884"/>
    <lineage>
        <taxon>Bacteria</taxon>
        <taxon>Pseudomonadati</taxon>
        <taxon>Planctomycetota</taxon>
        <taxon>Planctomycetia</taxon>
        <taxon>Gemmatales</taxon>
        <taxon>Gemmataceae</taxon>
        <taxon>Gemmata</taxon>
    </lineage>
</organism>
<keyword evidence="3" id="KW-0472">Membrane</keyword>
<evidence type="ECO:0000313" key="6">
    <source>
        <dbReference type="EMBL" id="VTR93058.1"/>
    </source>
</evidence>
<dbReference type="Proteomes" id="UP000464178">
    <property type="component" value="Chromosome"/>
</dbReference>
<dbReference type="CDD" id="cd00091">
    <property type="entry name" value="NUC"/>
    <property type="match status" value="1"/>
</dbReference>
<dbReference type="SMART" id="SM00892">
    <property type="entry name" value="Endonuclease_NS"/>
    <property type="match status" value="1"/>
</dbReference>
<dbReference type="InterPro" id="IPR001604">
    <property type="entry name" value="Endo_G_ENPP1-like_dom"/>
</dbReference>
<dbReference type="SMART" id="SM00477">
    <property type="entry name" value="NUC"/>
    <property type="match status" value="1"/>
</dbReference>
<keyword evidence="7" id="KW-1185">Reference proteome</keyword>
<reference evidence="6 7" key="1">
    <citation type="submission" date="2019-05" db="EMBL/GenBank/DDBJ databases">
        <authorList>
            <consortium name="Science for Life Laboratories"/>
        </authorList>
    </citation>
    <scope>NUCLEOTIDE SEQUENCE [LARGE SCALE GENOMIC DNA]</scope>
    <source>
        <strain evidence="6">Soil9</strain>
    </source>
</reference>
<proteinExistence type="predicted"/>
<dbReference type="EMBL" id="LR593886">
    <property type="protein sequence ID" value="VTR93058.1"/>
    <property type="molecule type" value="Genomic_DNA"/>
</dbReference>
<evidence type="ECO:0008006" key="8">
    <source>
        <dbReference type="Google" id="ProtNLM"/>
    </source>
</evidence>
<evidence type="ECO:0000256" key="3">
    <source>
        <dbReference type="SAM" id="Phobius"/>
    </source>
</evidence>
<dbReference type="InterPro" id="IPR044929">
    <property type="entry name" value="DNA/RNA_non-sp_Endonuclease_sf"/>
</dbReference>
<dbReference type="InterPro" id="IPR040255">
    <property type="entry name" value="Non-specific_endonuclease"/>
</dbReference>
<evidence type="ECO:0000313" key="7">
    <source>
        <dbReference type="Proteomes" id="UP000464178"/>
    </source>
</evidence>
<evidence type="ECO:0000259" key="4">
    <source>
        <dbReference type="SMART" id="SM00477"/>
    </source>
</evidence>
<dbReference type="GO" id="GO:0003676">
    <property type="term" value="F:nucleic acid binding"/>
    <property type="evidence" value="ECO:0007669"/>
    <property type="project" value="InterPro"/>
</dbReference>
<protein>
    <recommendedName>
        <fullName evidence="8">Endonuclease</fullName>
    </recommendedName>
</protein>
<keyword evidence="6" id="KW-0255">Endonuclease</keyword>
<dbReference type="PANTHER" id="PTHR13966:SF5">
    <property type="entry name" value="ENDONUCLEASE G, MITOCHONDRIAL"/>
    <property type="match status" value="1"/>
</dbReference>